<keyword evidence="3" id="KW-1185">Reference proteome</keyword>
<dbReference type="KEGG" id="bvy:NCTC9239_02942"/>
<proteinExistence type="predicted"/>
<name>A0A4P1KHB2_9CAUL</name>
<evidence type="ECO:0000313" key="3">
    <source>
        <dbReference type="Proteomes" id="UP000309952"/>
    </source>
</evidence>
<feature type="transmembrane region" description="Helical" evidence="1">
    <location>
        <begin position="28"/>
        <end position="46"/>
    </location>
</feature>
<dbReference type="AlphaFoldDB" id="A0A4P1KHB2"/>
<dbReference type="Proteomes" id="UP000309952">
    <property type="component" value="Chromosome"/>
</dbReference>
<dbReference type="EMBL" id="LR588407">
    <property type="protein sequence ID" value="VTO18933.1"/>
    <property type="molecule type" value="Genomic_DNA"/>
</dbReference>
<evidence type="ECO:0000313" key="2">
    <source>
        <dbReference type="EMBL" id="VTO18933.1"/>
    </source>
</evidence>
<keyword evidence="1" id="KW-0812">Transmembrane</keyword>
<organism evidence="2 3">
    <name type="scientific">Brevundimonas vancanneytii</name>
    <dbReference type="NCBI Taxonomy" id="1325724"/>
    <lineage>
        <taxon>Bacteria</taxon>
        <taxon>Pseudomonadati</taxon>
        <taxon>Pseudomonadota</taxon>
        <taxon>Alphaproteobacteria</taxon>
        <taxon>Caulobacterales</taxon>
        <taxon>Caulobacteraceae</taxon>
        <taxon>Brevundimonas</taxon>
    </lineage>
</organism>
<gene>
    <name evidence="2" type="ORF">NCTC9239_02942</name>
</gene>
<protein>
    <submittedName>
        <fullName evidence="2">Uncharacterized protein</fullName>
    </submittedName>
</protein>
<sequence>MLVGATGLLAVAGGMVVFHTLNGDIFLAAVNCVLLLMSLIILLGRWEWRDHAQLRNATS</sequence>
<accession>A0A4P1KHB2</accession>
<keyword evidence="1" id="KW-0472">Membrane</keyword>
<keyword evidence="1" id="KW-1133">Transmembrane helix</keyword>
<reference evidence="2 3" key="1">
    <citation type="submission" date="2019-04" db="EMBL/GenBank/DDBJ databases">
        <authorList>
            <consortium name="Pathogen Informatics"/>
        </authorList>
    </citation>
    <scope>NUCLEOTIDE SEQUENCE [LARGE SCALE GENOMIC DNA]</scope>
    <source>
        <strain evidence="2 3">NCTC9239</strain>
    </source>
</reference>
<evidence type="ECO:0000256" key="1">
    <source>
        <dbReference type="SAM" id="Phobius"/>
    </source>
</evidence>